<accession>A0A0A8ZSI8</accession>
<evidence type="ECO:0000313" key="1">
    <source>
        <dbReference type="EMBL" id="JAD39730.1"/>
    </source>
</evidence>
<proteinExistence type="predicted"/>
<name>A0A0A8ZSI8_ARUDO</name>
<reference evidence="1" key="2">
    <citation type="journal article" date="2015" name="Data Brief">
        <title>Shoot transcriptome of the giant reed, Arundo donax.</title>
        <authorList>
            <person name="Barrero R.A."/>
            <person name="Guerrero F.D."/>
            <person name="Moolhuijzen P."/>
            <person name="Goolsby J.A."/>
            <person name="Tidwell J."/>
            <person name="Bellgard S.E."/>
            <person name="Bellgard M.I."/>
        </authorList>
    </citation>
    <scope>NUCLEOTIDE SEQUENCE</scope>
    <source>
        <tissue evidence="1">Shoot tissue taken approximately 20 cm above the soil surface</tissue>
    </source>
</reference>
<sequence>MLEIPISQTGLL</sequence>
<protein>
    <submittedName>
        <fullName evidence="1">Uncharacterized protein</fullName>
    </submittedName>
</protein>
<reference evidence="1" key="1">
    <citation type="submission" date="2014-09" db="EMBL/GenBank/DDBJ databases">
        <authorList>
            <person name="Magalhaes I.L.F."/>
            <person name="Oliveira U."/>
            <person name="Santos F.R."/>
            <person name="Vidigal T.H.D.A."/>
            <person name="Brescovit A.D."/>
            <person name="Santos A.J."/>
        </authorList>
    </citation>
    <scope>NUCLEOTIDE SEQUENCE</scope>
    <source>
        <tissue evidence="1">Shoot tissue taken approximately 20 cm above the soil surface</tissue>
    </source>
</reference>
<dbReference type="EMBL" id="GBRH01258165">
    <property type="protein sequence ID" value="JAD39730.1"/>
    <property type="molecule type" value="Transcribed_RNA"/>
</dbReference>
<organism evidence="1">
    <name type="scientific">Arundo donax</name>
    <name type="common">Giant reed</name>
    <name type="synonym">Donax arundinaceus</name>
    <dbReference type="NCBI Taxonomy" id="35708"/>
    <lineage>
        <taxon>Eukaryota</taxon>
        <taxon>Viridiplantae</taxon>
        <taxon>Streptophyta</taxon>
        <taxon>Embryophyta</taxon>
        <taxon>Tracheophyta</taxon>
        <taxon>Spermatophyta</taxon>
        <taxon>Magnoliopsida</taxon>
        <taxon>Liliopsida</taxon>
        <taxon>Poales</taxon>
        <taxon>Poaceae</taxon>
        <taxon>PACMAD clade</taxon>
        <taxon>Arundinoideae</taxon>
        <taxon>Arundineae</taxon>
        <taxon>Arundo</taxon>
    </lineage>
</organism>